<dbReference type="InterPro" id="IPR052155">
    <property type="entry name" value="Biofilm_reg_signaling"/>
</dbReference>
<dbReference type="CDD" id="cd17534">
    <property type="entry name" value="REC_DC-like"/>
    <property type="match status" value="1"/>
</dbReference>
<dbReference type="PANTHER" id="PTHR44757">
    <property type="entry name" value="DIGUANYLATE CYCLASE DGCP"/>
    <property type="match status" value="1"/>
</dbReference>
<dbReference type="CDD" id="cd01948">
    <property type="entry name" value="EAL"/>
    <property type="match status" value="1"/>
</dbReference>
<dbReference type="InterPro" id="IPR000160">
    <property type="entry name" value="GGDEF_dom"/>
</dbReference>
<dbReference type="SMART" id="SM00091">
    <property type="entry name" value="PAS"/>
    <property type="match status" value="1"/>
</dbReference>
<dbReference type="SMART" id="SM00448">
    <property type="entry name" value="REC"/>
    <property type="match status" value="1"/>
</dbReference>
<dbReference type="PROSITE" id="PS50112">
    <property type="entry name" value="PAS"/>
    <property type="match status" value="1"/>
</dbReference>
<dbReference type="Gene3D" id="3.30.450.20">
    <property type="entry name" value="PAS domain"/>
    <property type="match status" value="1"/>
</dbReference>
<feature type="domain" description="EAL" evidence="4">
    <location>
        <begin position="427"/>
        <end position="682"/>
    </location>
</feature>
<dbReference type="NCBIfam" id="TIGR00254">
    <property type="entry name" value="GGDEF"/>
    <property type="match status" value="1"/>
</dbReference>
<dbReference type="PANTHER" id="PTHR44757:SF2">
    <property type="entry name" value="BIOFILM ARCHITECTURE MAINTENANCE PROTEIN MBAA"/>
    <property type="match status" value="1"/>
</dbReference>
<dbReference type="Pfam" id="PF13426">
    <property type="entry name" value="PAS_9"/>
    <property type="match status" value="1"/>
</dbReference>
<dbReference type="InterPro" id="IPR029787">
    <property type="entry name" value="Nucleotide_cyclase"/>
</dbReference>
<dbReference type="Gene3D" id="3.30.70.270">
    <property type="match status" value="1"/>
</dbReference>
<keyword evidence="7" id="KW-1185">Reference proteome</keyword>
<dbReference type="InterPro" id="IPR043128">
    <property type="entry name" value="Rev_trsase/Diguanyl_cyclase"/>
</dbReference>
<dbReference type="GO" id="GO:0000160">
    <property type="term" value="P:phosphorelay signal transduction system"/>
    <property type="evidence" value="ECO:0007669"/>
    <property type="project" value="InterPro"/>
</dbReference>
<evidence type="ECO:0000259" key="2">
    <source>
        <dbReference type="PROSITE" id="PS50110"/>
    </source>
</evidence>
<dbReference type="AlphaFoldDB" id="A0A7G9QW89"/>
<feature type="modified residue" description="4-aspartylphosphate" evidence="1">
    <location>
        <position position="60"/>
    </location>
</feature>
<dbReference type="InterPro" id="IPR000014">
    <property type="entry name" value="PAS"/>
</dbReference>
<keyword evidence="1" id="KW-0597">Phosphoprotein</keyword>
<dbReference type="SUPFAM" id="SSF141868">
    <property type="entry name" value="EAL domain-like"/>
    <property type="match status" value="1"/>
</dbReference>
<evidence type="ECO:0000313" key="6">
    <source>
        <dbReference type="EMBL" id="QNN47614.1"/>
    </source>
</evidence>
<name>A0A7G9QW89_9GAMM</name>
<dbReference type="InterPro" id="IPR001789">
    <property type="entry name" value="Sig_transdc_resp-reg_receiver"/>
</dbReference>
<feature type="domain" description="PAS" evidence="3">
    <location>
        <begin position="138"/>
        <end position="191"/>
    </location>
</feature>
<dbReference type="NCBIfam" id="TIGR00229">
    <property type="entry name" value="sensory_box"/>
    <property type="match status" value="1"/>
</dbReference>
<protein>
    <submittedName>
        <fullName evidence="6">EAL domain-containing protein</fullName>
    </submittedName>
</protein>
<dbReference type="InterPro" id="IPR001633">
    <property type="entry name" value="EAL_dom"/>
</dbReference>
<organism evidence="6 7">
    <name type="scientific">Thermomonas brevis</name>
    <dbReference type="NCBI Taxonomy" id="215691"/>
    <lineage>
        <taxon>Bacteria</taxon>
        <taxon>Pseudomonadati</taxon>
        <taxon>Pseudomonadota</taxon>
        <taxon>Gammaproteobacteria</taxon>
        <taxon>Lysobacterales</taxon>
        <taxon>Lysobacteraceae</taxon>
        <taxon>Thermomonas</taxon>
    </lineage>
</organism>
<dbReference type="PROSITE" id="PS50110">
    <property type="entry name" value="RESPONSE_REGULATORY"/>
    <property type="match status" value="1"/>
</dbReference>
<dbReference type="Gene3D" id="3.20.20.450">
    <property type="entry name" value="EAL domain"/>
    <property type="match status" value="1"/>
</dbReference>
<gene>
    <name evidence="6" type="ORF">H9L17_05625</name>
</gene>
<dbReference type="CDD" id="cd01949">
    <property type="entry name" value="GGDEF"/>
    <property type="match status" value="1"/>
</dbReference>
<evidence type="ECO:0000256" key="1">
    <source>
        <dbReference type="PROSITE-ProRule" id="PRU00169"/>
    </source>
</evidence>
<evidence type="ECO:0000259" key="3">
    <source>
        <dbReference type="PROSITE" id="PS50112"/>
    </source>
</evidence>
<reference evidence="6 7" key="1">
    <citation type="submission" date="2020-08" db="EMBL/GenBank/DDBJ databases">
        <title>Genome sequence of Thermomonas brevis KACC 16975T.</title>
        <authorList>
            <person name="Hyun D.-W."/>
            <person name="Bae J.-W."/>
        </authorList>
    </citation>
    <scope>NUCLEOTIDE SEQUENCE [LARGE SCALE GENOMIC DNA]</scope>
    <source>
        <strain evidence="6 7">KACC 16975</strain>
    </source>
</reference>
<sequence>MNANADPHWKILVVEDEALLAEEVRDRLQCLGHEVVGVADNGADAIDIARRTRPDLILMDIRIKGDLNGIETADLIHGELGVPVVFSTAHSDRDTLQQAQIAGQFGYLIKPWREQDLVMAIRLAMHRHQTETAARRHRDSSLHSLLETGIHPVILCNAQGRICAVNSSAESVFGYPREMLAGQPFELLLSEQERGAWHVLREQAFARHAAHATDDMPTFSAQRRDGQAFPAKVSPTYIETSAGPSLCLIVRDLSDAHTPFDPVTGLPNREKFRDSLVAALQPPGGRLALLLLDLDHFKEINDTLGHETGDRLLAHTAERVREFAGPHGALARLGGDEFALILPGLDGLHAAERTAQRLVEKLSVPFDIDGKPLYLTASAGIATCPDDALTAPDLLKYAEQAMYAAKSGGRNRVVRFSPEMQDGAQKRRALSDDLHGALQRGEFSLHYQPIIDFADGRATKAEALLRWRHPQRGAIPPLDFIPLLEETGLIHEVGEWVFDEAAAQAERLARRLGRTVQISVNMSAVQFAAHGAGAIDWGAKLAALPPPDGRLGIEITESVLIEDQQRVKDCLLDFRRHGIAVSIDDFGTGFSSLSYLKTFSIDFLKIDASFTRGVANDENDHALTEAIIVMAHKLGFRTVAEGVETAQQADILQRMGCDFAQGYLFSRPLPADEFEAYLLASDG</sequence>
<dbReference type="PROSITE" id="PS50883">
    <property type="entry name" value="EAL"/>
    <property type="match status" value="1"/>
</dbReference>
<dbReference type="Pfam" id="PF00563">
    <property type="entry name" value="EAL"/>
    <property type="match status" value="1"/>
</dbReference>
<dbReference type="Gene3D" id="3.40.50.2300">
    <property type="match status" value="1"/>
</dbReference>
<dbReference type="SUPFAM" id="SSF55073">
    <property type="entry name" value="Nucleotide cyclase"/>
    <property type="match status" value="1"/>
</dbReference>
<evidence type="ECO:0000313" key="7">
    <source>
        <dbReference type="Proteomes" id="UP000515977"/>
    </source>
</evidence>
<dbReference type="CDD" id="cd00130">
    <property type="entry name" value="PAS"/>
    <property type="match status" value="1"/>
</dbReference>
<dbReference type="InterPro" id="IPR011006">
    <property type="entry name" value="CheY-like_superfamily"/>
</dbReference>
<feature type="domain" description="GGDEF" evidence="5">
    <location>
        <begin position="285"/>
        <end position="418"/>
    </location>
</feature>
<proteinExistence type="predicted"/>
<dbReference type="Proteomes" id="UP000515977">
    <property type="component" value="Chromosome"/>
</dbReference>
<evidence type="ECO:0000259" key="5">
    <source>
        <dbReference type="PROSITE" id="PS50887"/>
    </source>
</evidence>
<dbReference type="SUPFAM" id="SSF55785">
    <property type="entry name" value="PYP-like sensor domain (PAS domain)"/>
    <property type="match status" value="1"/>
</dbReference>
<dbReference type="KEGG" id="tbv:H9L17_05625"/>
<dbReference type="SMART" id="SM00052">
    <property type="entry name" value="EAL"/>
    <property type="match status" value="1"/>
</dbReference>
<dbReference type="Pfam" id="PF00990">
    <property type="entry name" value="GGDEF"/>
    <property type="match status" value="1"/>
</dbReference>
<dbReference type="PROSITE" id="PS50887">
    <property type="entry name" value="GGDEF"/>
    <property type="match status" value="1"/>
</dbReference>
<accession>A0A7G9QW89</accession>
<feature type="domain" description="Response regulatory" evidence="2">
    <location>
        <begin position="10"/>
        <end position="125"/>
    </location>
</feature>
<dbReference type="EMBL" id="CP060711">
    <property type="protein sequence ID" value="QNN47614.1"/>
    <property type="molecule type" value="Genomic_DNA"/>
</dbReference>
<dbReference type="InterPro" id="IPR035919">
    <property type="entry name" value="EAL_sf"/>
</dbReference>
<dbReference type="Pfam" id="PF00072">
    <property type="entry name" value="Response_reg"/>
    <property type="match status" value="1"/>
</dbReference>
<dbReference type="SMART" id="SM00267">
    <property type="entry name" value="GGDEF"/>
    <property type="match status" value="1"/>
</dbReference>
<dbReference type="InterPro" id="IPR035965">
    <property type="entry name" value="PAS-like_dom_sf"/>
</dbReference>
<dbReference type="RefSeq" id="WP_187571359.1">
    <property type="nucleotide sequence ID" value="NZ_CP060711.1"/>
</dbReference>
<evidence type="ECO:0000259" key="4">
    <source>
        <dbReference type="PROSITE" id="PS50883"/>
    </source>
</evidence>
<dbReference type="SUPFAM" id="SSF52172">
    <property type="entry name" value="CheY-like"/>
    <property type="match status" value="1"/>
</dbReference>